<feature type="region of interest" description="Disordered" evidence="1">
    <location>
        <begin position="43"/>
        <end position="268"/>
    </location>
</feature>
<feature type="compositionally biased region" description="Basic and acidic residues" evidence="1">
    <location>
        <begin position="199"/>
        <end position="212"/>
    </location>
</feature>
<feature type="region of interest" description="Disordered" evidence="1">
    <location>
        <begin position="301"/>
        <end position="344"/>
    </location>
</feature>
<feature type="compositionally biased region" description="Basic and acidic residues" evidence="1">
    <location>
        <begin position="123"/>
        <end position="139"/>
    </location>
</feature>
<protein>
    <submittedName>
        <fullName evidence="3">Uncharacterized protein</fullName>
    </submittedName>
</protein>
<organism evidence="3 4">
    <name type="scientific">Henosepilachna vigintioctopunctata</name>
    <dbReference type="NCBI Taxonomy" id="420089"/>
    <lineage>
        <taxon>Eukaryota</taxon>
        <taxon>Metazoa</taxon>
        <taxon>Ecdysozoa</taxon>
        <taxon>Arthropoda</taxon>
        <taxon>Hexapoda</taxon>
        <taxon>Insecta</taxon>
        <taxon>Pterygota</taxon>
        <taxon>Neoptera</taxon>
        <taxon>Endopterygota</taxon>
        <taxon>Coleoptera</taxon>
        <taxon>Polyphaga</taxon>
        <taxon>Cucujiformia</taxon>
        <taxon>Coccinelloidea</taxon>
        <taxon>Coccinellidae</taxon>
        <taxon>Epilachninae</taxon>
        <taxon>Epilachnini</taxon>
        <taxon>Henosepilachna</taxon>
    </lineage>
</organism>
<feature type="compositionally biased region" description="Basic and acidic residues" evidence="1">
    <location>
        <begin position="181"/>
        <end position="190"/>
    </location>
</feature>
<feature type="signal peptide" evidence="2">
    <location>
        <begin position="1"/>
        <end position="21"/>
    </location>
</feature>
<evidence type="ECO:0000313" key="3">
    <source>
        <dbReference type="EMBL" id="KAK9878021.1"/>
    </source>
</evidence>
<proteinExistence type="predicted"/>
<evidence type="ECO:0000256" key="2">
    <source>
        <dbReference type="SAM" id="SignalP"/>
    </source>
</evidence>
<name>A0AAW1U2K8_9CUCU</name>
<feature type="compositionally biased region" description="Polar residues" evidence="1">
    <location>
        <begin position="55"/>
        <end position="71"/>
    </location>
</feature>
<feature type="compositionally biased region" description="Polar residues" evidence="1">
    <location>
        <begin position="223"/>
        <end position="244"/>
    </location>
</feature>
<evidence type="ECO:0000313" key="4">
    <source>
        <dbReference type="Proteomes" id="UP001431783"/>
    </source>
</evidence>
<feature type="compositionally biased region" description="Basic residues" evidence="1">
    <location>
        <begin position="140"/>
        <end position="151"/>
    </location>
</feature>
<comment type="caution">
    <text evidence="3">The sequence shown here is derived from an EMBL/GenBank/DDBJ whole genome shotgun (WGS) entry which is preliminary data.</text>
</comment>
<sequence>MRSTKWISVLTIYCILHTITAVESRKGKQERDIELISKFSPGKAERRKIKDLPDYSSNENGFENTSAYNSQKQDKLKGKKKYSFRNKNSYESGESITDKKYYKRKNKKEENLDFKKKYRTNSKRGEENEDSHSSEQFVKKEKKFKSLKNGRKSMDISSEFPSNKFKRSNGNRNGGGNGGLKFHDDDEKNSKQLKKGANKLKDPLEIRVRQNETKVSNPKGEYNKTSINNKQRNGGYCNNHQVQVNGCDDDSSDTTHNANAETEEEEIVGSKKVKYSIKFAHEKKSKKQKNKEAENILKLHRKAESNHNNVKVLKTTDRYHDTDEDSSEEVLPKRRLNLYEDEEG</sequence>
<dbReference type="AlphaFoldDB" id="A0AAW1U2K8"/>
<gene>
    <name evidence="3" type="ORF">WA026_020649</name>
</gene>
<dbReference type="Proteomes" id="UP001431783">
    <property type="component" value="Unassembled WGS sequence"/>
</dbReference>
<keyword evidence="4" id="KW-1185">Reference proteome</keyword>
<keyword evidence="2" id="KW-0732">Signal</keyword>
<feature type="compositionally biased region" description="Polar residues" evidence="1">
    <location>
        <begin position="85"/>
        <end position="95"/>
    </location>
</feature>
<reference evidence="3 4" key="1">
    <citation type="submission" date="2023-03" db="EMBL/GenBank/DDBJ databases">
        <title>Genome insight into feeding habits of ladybird beetles.</title>
        <authorList>
            <person name="Li H.-S."/>
            <person name="Huang Y.-H."/>
            <person name="Pang H."/>
        </authorList>
    </citation>
    <scope>NUCLEOTIDE SEQUENCE [LARGE SCALE GENOMIC DNA]</scope>
    <source>
        <strain evidence="3">SYSU_2023b</strain>
        <tissue evidence="3">Whole body</tissue>
    </source>
</reference>
<accession>A0AAW1U2K8</accession>
<dbReference type="EMBL" id="JARQZJ010000045">
    <property type="protein sequence ID" value="KAK9878021.1"/>
    <property type="molecule type" value="Genomic_DNA"/>
</dbReference>
<evidence type="ECO:0000256" key="1">
    <source>
        <dbReference type="SAM" id="MobiDB-lite"/>
    </source>
</evidence>
<feature type="chain" id="PRO_5043340451" evidence="2">
    <location>
        <begin position="22"/>
        <end position="344"/>
    </location>
</feature>